<sequence length="62" mass="6865">MQVMQHPAQITFEHAAKHQFFVVKCIAAGIMPTRVSITRQVAYIKTGSPVLDRADVVVAIED</sequence>
<name>A0A3R7WP66_9STRA</name>
<dbReference type="Gene3D" id="2.170.190.11">
    <property type="entry name" value="Molybdopterin biosynthesis moea protein, domain 3"/>
    <property type="match status" value="1"/>
</dbReference>
<dbReference type="VEuPathDB" id="FungiDB:DD237_007984"/>
<dbReference type="InterPro" id="IPR036135">
    <property type="entry name" value="MoeA_linker/N_sf"/>
</dbReference>
<reference evidence="1 2" key="1">
    <citation type="submission" date="2018-06" db="EMBL/GenBank/DDBJ databases">
        <title>Comparative genomics of downy mildews reveals potential adaptations to biotrophy.</title>
        <authorList>
            <person name="Fletcher K."/>
            <person name="Klosterman S.J."/>
            <person name="Derevnina L."/>
            <person name="Martin F."/>
            <person name="Koike S."/>
            <person name="Reyes Chin-Wo S."/>
            <person name="Mou B."/>
            <person name="Michelmore R."/>
        </authorList>
    </citation>
    <scope>NUCLEOTIDE SEQUENCE [LARGE SCALE GENOMIC DNA]</scope>
    <source>
        <strain evidence="1 2">R13</strain>
    </source>
</reference>
<dbReference type="EMBL" id="QKXF01000236">
    <property type="protein sequence ID" value="RQM13758.1"/>
    <property type="molecule type" value="Genomic_DNA"/>
</dbReference>
<organism evidence="1 2">
    <name type="scientific">Peronospora effusa</name>
    <dbReference type="NCBI Taxonomy" id="542832"/>
    <lineage>
        <taxon>Eukaryota</taxon>
        <taxon>Sar</taxon>
        <taxon>Stramenopiles</taxon>
        <taxon>Oomycota</taxon>
        <taxon>Peronosporomycetes</taxon>
        <taxon>Peronosporales</taxon>
        <taxon>Peronosporaceae</taxon>
        <taxon>Peronospora</taxon>
    </lineage>
</organism>
<dbReference type="Proteomes" id="UP000286097">
    <property type="component" value="Unassembled WGS sequence"/>
</dbReference>
<evidence type="ECO:0000313" key="1">
    <source>
        <dbReference type="EMBL" id="RQM13758.1"/>
    </source>
</evidence>
<comment type="caution">
    <text evidence="1">The sequence shown here is derived from an EMBL/GenBank/DDBJ whole genome shotgun (WGS) entry which is preliminary data.</text>
</comment>
<evidence type="ECO:0000313" key="2">
    <source>
        <dbReference type="Proteomes" id="UP000286097"/>
    </source>
</evidence>
<dbReference type="AlphaFoldDB" id="A0A3R7WP66"/>
<dbReference type="SUPFAM" id="SSF63882">
    <property type="entry name" value="MoeA N-terminal region -like"/>
    <property type="match status" value="1"/>
</dbReference>
<dbReference type="GO" id="GO:0032324">
    <property type="term" value="P:molybdopterin cofactor biosynthetic process"/>
    <property type="evidence" value="ECO:0007669"/>
    <property type="project" value="InterPro"/>
</dbReference>
<gene>
    <name evidence="1" type="ORF">DD237_007984</name>
</gene>
<proteinExistence type="predicted"/>
<protein>
    <submittedName>
        <fullName evidence="1">Uncharacterized protein</fullName>
    </submittedName>
</protein>
<accession>A0A3R7WP66</accession>